<sequence length="313" mass="35554">MGMELIQCLPEILPHKLKAKTIDSVGREISHSHSSADDDPSRGNSESAIDESKSVEFEGKDESSSELEFDSIWNDWSVEELKRLLDFQTQLFLSNFAVYVAHKVMTAHNMEELSSAETTALHNYCEINDIDAPLLLLRNICFFIDSNGIGAMSQCFEKANNKNVPLTFAHTLITIIQNLRMWVNTPTIMSCILPLRLPIIRYMCTLSESDMRAAAAHNTMELMWQAIKEPVDSQMTFDREVMTLVYKCFTSTTLTIRLGSICQISTLINTYNDNITNESVIDVENFGEEMARWLLENKIVEQIFGPNLHIEVI</sequence>
<dbReference type="KEGG" id="bgt:106062069"/>
<dbReference type="VEuPathDB" id="VectorBase:BGLB028851"/>
<dbReference type="AlphaFoldDB" id="A0A2C9LA38"/>
<reference evidence="2" key="1">
    <citation type="submission" date="2020-05" db="UniProtKB">
        <authorList>
            <consortium name="EnsemblMetazoa"/>
        </authorList>
    </citation>
    <scope>IDENTIFICATION</scope>
    <source>
        <strain evidence="2">BB02</strain>
    </source>
</reference>
<dbReference type="STRING" id="6526.A0A2C9LA38"/>
<evidence type="ECO:0000256" key="1">
    <source>
        <dbReference type="SAM" id="MobiDB-lite"/>
    </source>
</evidence>
<accession>A0A2C9LA38</accession>
<feature type="compositionally biased region" description="Basic and acidic residues" evidence="1">
    <location>
        <begin position="28"/>
        <end position="41"/>
    </location>
</feature>
<evidence type="ECO:0000313" key="3">
    <source>
        <dbReference type="Proteomes" id="UP000076420"/>
    </source>
</evidence>
<dbReference type="EnsemblMetazoa" id="BGLB028851-RA">
    <property type="protein sequence ID" value="BGLB028851-PA"/>
    <property type="gene ID" value="BGLB028851"/>
</dbReference>
<organism evidence="2 3">
    <name type="scientific">Biomphalaria glabrata</name>
    <name type="common">Bloodfluke planorb</name>
    <name type="synonym">Freshwater snail</name>
    <dbReference type="NCBI Taxonomy" id="6526"/>
    <lineage>
        <taxon>Eukaryota</taxon>
        <taxon>Metazoa</taxon>
        <taxon>Spiralia</taxon>
        <taxon>Lophotrochozoa</taxon>
        <taxon>Mollusca</taxon>
        <taxon>Gastropoda</taxon>
        <taxon>Heterobranchia</taxon>
        <taxon>Euthyneura</taxon>
        <taxon>Panpulmonata</taxon>
        <taxon>Hygrophila</taxon>
        <taxon>Lymnaeoidea</taxon>
        <taxon>Planorbidae</taxon>
        <taxon>Biomphalaria</taxon>
    </lineage>
</organism>
<protein>
    <submittedName>
        <fullName evidence="2">Uncharacterized protein</fullName>
    </submittedName>
</protein>
<dbReference type="Proteomes" id="UP000076420">
    <property type="component" value="Unassembled WGS sequence"/>
</dbReference>
<feature type="compositionally biased region" description="Basic and acidic residues" evidence="1">
    <location>
        <begin position="50"/>
        <end position="62"/>
    </location>
</feature>
<feature type="region of interest" description="Disordered" evidence="1">
    <location>
        <begin position="28"/>
        <end position="62"/>
    </location>
</feature>
<evidence type="ECO:0000313" key="2">
    <source>
        <dbReference type="EnsemblMetazoa" id="BGLB028851-PA"/>
    </source>
</evidence>
<gene>
    <name evidence="2" type="primary">106062069</name>
</gene>
<name>A0A2C9LA38_BIOGL</name>
<proteinExistence type="predicted"/>